<name>A0A3P1WSM0_9ACTN</name>
<dbReference type="GO" id="GO:0005829">
    <property type="term" value="C:cytosol"/>
    <property type="evidence" value="ECO:0007669"/>
    <property type="project" value="TreeGrafter"/>
</dbReference>
<dbReference type="Proteomes" id="UP000280935">
    <property type="component" value="Unassembled WGS sequence"/>
</dbReference>
<evidence type="ECO:0000313" key="3">
    <source>
        <dbReference type="EMBL" id="RRD48868.1"/>
    </source>
</evidence>
<dbReference type="GO" id="GO:0051782">
    <property type="term" value="P:negative regulation of cell division"/>
    <property type="evidence" value="ECO:0007669"/>
    <property type="project" value="TreeGrafter"/>
</dbReference>
<evidence type="ECO:0000256" key="1">
    <source>
        <dbReference type="SAM" id="MobiDB-lite"/>
    </source>
</evidence>
<organism evidence="3 4">
    <name type="scientific">Arachnia propionica</name>
    <dbReference type="NCBI Taxonomy" id="1750"/>
    <lineage>
        <taxon>Bacteria</taxon>
        <taxon>Bacillati</taxon>
        <taxon>Actinomycetota</taxon>
        <taxon>Actinomycetes</taxon>
        <taxon>Propionibacteriales</taxon>
        <taxon>Propionibacteriaceae</taxon>
        <taxon>Arachnia</taxon>
    </lineage>
</organism>
<proteinExistence type="predicted"/>
<dbReference type="InterPro" id="IPR050625">
    <property type="entry name" value="ParA/MinD_ATPase"/>
</dbReference>
<dbReference type="InterPro" id="IPR027417">
    <property type="entry name" value="P-loop_NTPase"/>
</dbReference>
<sequence>MAAIATVRPDGTGSVVIDDETERLVTAGSVVDARRACLTLVIEHARRTNEVISLEARESEGQVFSLLVHPDGLVTTNPTPATPVPPPTPAPAAQPSPFVSSPSPSSAGLLDSPPVVARRARENSFLRSENQPAPATQGWRGAMGRVGIRMPPSHQELTERAAISMVSRHWPGPRTIAIVNGKGGAGKTPTTALLAAAFARHGGAGVLAWDNNQTRGTLGWRTEQGPHDGTLLELLPATGKLLSTQAQAADLAHYVHHQTEDRYDVLRSKPMELASAQRISADDVDAIHRVACKYYRLVLMDSGNDESDPMWRRMIHHTDQLVMATTTRDDHAESGALLLESLAAQGDHGARLAEQAAVIINQADPTAHRRDVDRVVSGFREIARSVSTIPFDPAMVDGRLRWDALRPGTRLAWLQAAARVAQGL</sequence>
<dbReference type="GO" id="GO:0016887">
    <property type="term" value="F:ATP hydrolysis activity"/>
    <property type="evidence" value="ECO:0007669"/>
    <property type="project" value="TreeGrafter"/>
</dbReference>
<dbReference type="GO" id="GO:0005524">
    <property type="term" value="F:ATP binding"/>
    <property type="evidence" value="ECO:0007669"/>
    <property type="project" value="TreeGrafter"/>
</dbReference>
<dbReference type="InterPro" id="IPR002586">
    <property type="entry name" value="CobQ/CobB/MinD/ParA_Nub-bd_dom"/>
</dbReference>
<protein>
    <submittedName>
        <fullName evidence="3">ATPase</fullName>
    </submittedName>
</protein>
<feature type="region of interest" description="Disordered" evidence="1">
    <location>
        <begin position="74"/>
        <end position="113"/>
    </location>
</feature>
<comment type="caution">
    <text evidence="3">The sequence shown here is derived from an EMBL/GenBank/DDBJ whole genome shotgun (WGS) entry which is preliminary data.</text>
</comment>
<reference evidence="3 4" key="1">
    <citation type="submission" date="2018-11" db="EMBL/GenBank/DDBJ databases">
        <title>Genomes From Bacteria Associated with the Canine Oral Cavity: a Test Case for Automated Genome-Based Taxonomic Assignment.</title>
        <authorList>
            <person name="Coil D.A."/>
            <person name="Jospin G."/>
            <person name="Darling A.E."/>
            <person name="Wallis C."/>
            <person name="Davis I.J."/>
            <person name="Harris S."/>
            <person name="Eisen J.A."/>
            <person name="Holcombe L.J."/>
            <person name="O'Flynn C."/>
        </authorList>
    </citation>
    <scope>NUCLEOTIDE SEQUENCE [LARGE SCALE GENOMIC DNA]</scope>
    <source>
        <strain evidence="3 4">OH2822_COT-296</strain>
    </source>
</reference>
<dbReference type="RefSeq" id="WP_125228510.1">
    <property type="nucleotide sequence ID" value="NZ_RQYT01000028.1"/>
</dbReference>
<dbReference type="Pfam" id="PF01656">
    <property type="entry name" value="CbiA"/>
    <property type="match status" value="1"/>
</dbReference>
<dbReference type="SUPFAM" id="SSF52540">
    <property type="entry name" value="P-loop containing nucleoside triphosphate hydrolases"/>
    <property type="match status" value="1"/>
</dbReference>
<dbReference type="GO" id="GO:0009898">
    <property type="term" value="C:cytoplasmic side of plasma membrane"/>
    <property type="evidence" value="ECO:0007669"/>
    <property type="project" value="TreeGrafter"/>
</dbReference>
<accession>A0A3P1WSM0</accession>
<dbReference type="Gene3D" id="3.40.50.300">
    <property type="entry name" value="P-loop containing nucleotide triphosphate hydrolases"/>
    <property type="match status" value="1"/>
</dbReference>
<gene>
    <name evidence="3" type="ORF">EII35_10955</name>
</gene>
<evidence type="ECO:0000313" key="4">
    <source>
        <dbReference type="Proteomes" id="UP000280935"/>
    </source>
</evidence>
<evidence type="ECO:0000259" key="2">
    <source>
        <dbReference type="Pfam" id="PF01656"/>
    </source>
</evidence>
<dbReference type="PANTHER" id="PTHR43384">
    <property type="entry name" value="SEPTUM SITE-DETERMINING PROTEIN MIND HOMOLOG, CHLOROPLASTIC-RELATED"/>
    <property type="match status" value="1"/>
</dbReference>
<dbReference type="AlphaFoldDB" id="A0A3P1WSM0"/>
<feature type="compositionally biased region" description="Low complexity" evidence="1">
    <location>
        <begin position="95"/>
        <end position="113"/>
    </location>
</feature>
<dbReference type="EMBL" id="RQYT01000028">
    <property type="protein sequence ID" value="RRD48868.1"/>
    <property type="molecule type" value="Genomic_DNA"/>
</dbReference>
<dbReference type="PANTHER" id="PTHR43384:SF14">
    <property type="entry name" value="ESX-1 SECRETION-ASSOCIATED PROTEIN ESPI"/>
    <property type="match status" value="1"/>
</dbReference>
<feature type="compositionally biased region" description="Pro residues" evidence="1">
    <location>
        <begin position="80"/>
        <end position="94"/>
    </location>
</feature>
<dbReference type="OrthoDB" id="4640801at2"/>
<feature type="domain" description="CobQ/CobB/MinD/ParA nucleotide binding" evidence="2">
    <location>
        <begin position="176"/>
        <end position="371"/>
    </location>
</feature>